<dbReference type="InterPro" id="IPR013783">
    <property type="entry name" value="Ig-like_fold"/>
</dbReference>
<dbReference type="GO" id="GO:0005886">
    <property type="term" value="C:plasma membrane"/>
    <property type="evidence" value="ECO:0007669"/>
    <property type="project" value="UniProtKB-SubCell"/>
</dbReference>
<dbReference type="InterPro" id="IPR036116">
    <property type="entry name" value="FN3_sf"/>
</dbReference>
<feature type="domain" description="Tyrosine-protein phosphatase" evidence="31">
    <location>
        <begin position="1334"/>
        <end position="1574"/>
    </location>
</feature>
<dbReference type="InterPro" id="IPR050713">
    <property type="entry name" value="RTP_Phos/Ushers"/>
</dbReference>
<dbReference type="InterPro" id="IPR016130">
    <property type="entry name" value="Tyr_Pase_AS"/>
</dbReference>
<evidence type="ECO:0000259" key="33">
    <source>
        <dbReference type="PROSITE" id="PS50835"/>
    </source>
</evidence>
<dbReference type="SMART" id="SM00409">
    <property type="entry name" value="IG"/>
    <property type="match status" value="3"/>
</dbReference>
<evidence type="ECO:0000256" key="18">
    <source>
        <dbReference type="ARBA" id="ARBA00023018"/>
    </source>
</evidence>
<evidence type="ECO:0000256" key="15">
    <source>
        <dbReference type="ARBA" id="ARBA00022889"/>
    </source>
</evidence>
<feature type="domain" description="Fibronectin type-III" evidence="34">
    <location>
        <begin position="916"/>
        <end position="1013"/>
    </location>
</feature>
<evidence type="ECO:0000256" key="7">
    <source>
        <dbReference type="ARBA" id="ARBA00013064"/>
    </source>
</evidence>
<dbReference type="FunFam" id="3.90.190.10:FF:000001">
    <property type="entry name" value="Receptor-type tyrosine-protein phosphatase F isoform A"/>
    <property type="match status" value="1"/>
</dbReference>
<dbReference type="InterPro" id="IPR003595">
    <property type="entry name" value="Tyr_Pase_cat"/>
</dbReference>
<evidence type="ECO:0000256" key="3">
    <source>
        <dbReference type="ARBA" id="ARBA00004484"/>
    </source>
</evidence>
<evidence type="ECO:0000313" key="35">
    <source>
        <dbReference type="Ensembl" id="ENSSANP00000049327.1"/>
    </source>
</evidence>
<dbReference type="PRINTS" id="PR00700">
    <property type="entry name" value="PRTYPHPHTASE"/>
</dbReference>
<dbReference type="SUPFAM" id="SSF49265">
    <property type="entry name" value="Fibronectin type III"/>
    <property type="match status" value="5"/>
</dbReference>
<feature type="compositionally biased region" description="Basic residues" evidence="30">
    <location>
        <begin position="1"/>
        <end position="12"/>
    </location>
</feature>
<evidence type="ECO:0000256" key="14">
    <source>
        <dbReference type="ARBA" id="ARBA00022801"/>
    </source>
</evidence>
<dbReference type="GO" id="GO:0007155">
    <property type="term" value="P:cell adhesion"/>
    <property type="evidence" value="ECO:0007669"/>
    <property type="project" value="UniProtKB-KW"/>
</dbReference>
<dbReference type="SMART" id="SM00060">
    <property type="entry name" value="FN3"/>
    <property type="match status" value="8"/>
</dbReference>
<protein>
    <recommendedName>
        <fullName evidence="29">Receptor-type tyrosine-protein phosphatase S</fullName>
        <ecNumber evidence="7">3.1.3.48</ecNumber>
    </recommendedName>
</protein>
<evidence type="ECO:0000256" key="20">
    <source>
        <dbReference type="ARBA" id="ARBA00023157"/>
    </source>
</evidence>
<feature type="domain" description="Tyrosine specific protein phosphatases" evidence="32">
    <location>
        <begin position="1509"/>
        <end position="1548"/>
    </location>
</feature>
<dbReference type="InterPro" id="IPR003598">
    <property type="entry name" value="Ig_sub2"/>
</dbReference>
<dbReference type="FunFam" id="2.60.40.10:FF:000036">
    <property type="entry name" value="receptor-type tyrosine-protein phosphatase delta isoform X1"/>
    <property type="match status" value="1"/>
</dbReference>
<dbReference type="PROSITE" id="PS50853">
    <property type="entry name" value="FN3"/>
    <property type="match status" value="7"/>
</dbReference>
<keyword evidence="18" id="KW-0770">Synapse</keyword>
<reference evidence="35" key="2">
    <citation type="submission" date="2025-09" db="UniProtKB">
        <authorList>
            <consortium name="Ensembl"/>
        </authorList>
    </citation>
    <scope>IDENTIFICATION</scope>
</reference>
<dbReference type="FunFam" id="2.60.40.10:FF:000066">
    <property type="entry name" value="receptor-type tyrosine-protein phosphatase delta isoform X1"/>
    <property type="match status" value="1"/>
</dbReference>
<evidence type="ECO:0000256" key="27">
    <source>
        <dbReference type="ARBA" id="ARBA00034105"/>
    </source>
</evidence>
<feature type="domain" description="Tyrosine specific protein phosphatases" evidence="32">
    <location>
        <begin position="1742"/>
        <end position="1815"/>
    </location>
</feature>
<dbReference type="FunFam" id="2.60.40.10:FF:000015">
    <property type="entry name" value="receptor-type tyrosine-protein phosphatase delta isoform X2"/>
    <property type="match status" value="1"/>
</dbReference>
<keyword evidence="16" id="KW-0904">Protein phosphatase</keyword>
<dbReference type="InterPro" id="IPR029021">
    <property type="entry name" value="Prot-tyrosine_phosphatase-like"/>
</dbReference>
<dbReference type="GO" id="GO:0008201">
    <property type="term" value="F:heparin binding"/>
    <property type="evidence" value="ECO:0007669"/>
    <property type="project" value="UniProtKB-KW"/>
</dbReference>
<keyword evidence="24" id="KW-0393">Immunoglobulin domain</keyword>
<dbReference type="Pfam" id="PF00102">
    <property type="entry name" value="Y_phosphatase"/>
    <property type="match status" value="2"/>
</dbReference>
<reference evidence="35" key="1">
    <citation type="submission" date="2025-08" db="UniProtKB">
        <authorList>
            <consortium name="Ensembl"/>
        </authorList>
    </citation>
    <scope>IDENTIFICATION</scope>
</reference>
<dbReference type="Pfam" id="PF00041">
    <property type="entry name" value="fn3"/>
    <property type="match status" value="7"/>
</dbReference>
<dbReference type="PROSITE" id="PS50055">
    <property type="entry name" value="TYR_PHOSPHATASE_PTP"/>
    <property type="match status" value="2"/>
</dbReference>
<keyword evidence="14" id="KW-0378">Hydrolase</keyword>
<dbReference type="InterPro" id="IPR000387">
    <property type="entry name" value="Tyr_Pase_dom"/>
</dbReference>
<comment type="similarity">
    <text evidence="6">Belongs to the protein-tyrosine phosphatase family. Receptor class 2A subfamily.</text>
</comment>
<evidence type="ECO:0000256" key="17">
    <source>
        <dbReference type="ARBA" id="ARBA00022989"/>
    </source>
</evidence>
<dbReference type="CDD" id="cd00063">
    <property type="entry name" value="FN3"/>
    <property type="match status" value="8"/>
</dbReference>
<feature type="domain" description="Fibronectin type-III" evidence="34">
    <location>
        <begin position="415"/>
        <end position="511"/>
    </location>
</feature>
<dbReference type="FunFam" id="2.60.40.10:FF:000027">
    <property type="entry name" value="receptor-type tyrosine-protein phosphatase delta isoform X1"/>
    <property type="match status" value="1"/>
</dbReference>
<feature type="domain" description="Fibronectin type-III" evidence="34">
    <location>
        <begin position="710"/>
        <end position="818"/>
    </location>
</feature>
<dbReference type="SMART" id="SM00404">
    <property type="entry name" value="PTPc_motif"/>
    <property type="match status" value="2"/>
</dbReference>
<evidence type="ECO:0000259" key="31">
    <source>
        <dbReference type="PROSITE" id="PS50055"/>
    </source>
</evidence>
<keyword evidence="17" id="KW-1133">Transmembrane helix</keyword>
<dbReference type="Gene3D" id="2.60.40.10">
    <property type="entry name" value="Immunoglobulins"/>
    <property type="match status" value="11"/>
</dbReference>
<dbReference type="FunFam" id="2.60.40.10:FF:000068">
    <property type="entry name" value="receptor-type tyrosine-protein phosphatase delta isoform X1"/>
    <property type="match status" value="1"/>
</dbReference>
<dbReference type="FunFam" id="2.60.40.10:FF:000128">
    <property type="entry name" value="receptor-type tyrosine-protein phosphatase delta isoform X2"/>
    <property type="match status" value="1"/>
</dbReference>
<evidence type="ECO:0000256" key="12">
    <source>
        <dbReference type="ARBA" id="ARBA00022729"/>
    </source>
</evidence>
<evidence type="ECO:0000256" key="19">
    <source>
        <dbReference type="ARBA" id="ARBA00023136"/>
    </source>
</evidence>
<evidence type="ECO:0000256" key="6">
    <source>
        <dbReference type="ARBA" id="ARBA00010504"/>
    </source>
</evidence>
<keyword evidence="25" id="KW-0968">Cytoplasmic vesicle</keyword>
<evidence type="ECO:0000256" key="28">
    <source>
        <dbReference type="ARBA" id="ARBA00051722"/>
    </source>
</evidence>
<feature type="domain" description="Fibronectin type-III" evidence="34">
    <location>
        <begin position="821"/>
        <end position="915"/>
    </location>
</feature>
<keyword evidence="19" id="KW-0472">Membrane</keyword>
<evidence type="ECO:0000256" key="4">
    <source>
        <dbReference type="ARBA" id="ARBA00004489"/>
    </source>
</evidence>
<evidence type="ECO:0000256" key="9">
    <source>
        <dbReference type="ARBA" id="ARBA00022599"/>
    </source>
</evidence>
<dbReference type="FunFam" id="2.60.40.10:FF:000098">
    <property type="entry name" value="receptor-type tyrosine-protein phosphatase F isoform X1"/>
    <property type="match status" value="1"/>
</dbReference>
<evidence type="ECO:0000256" key="16">
    <source>
        <dbReference type="ARBA" id="ARBA00022912"/>
    </source>
</evidence>
<dbReference type="SUPFAM" id="SSF52799">
    <property type="entry name" value="(Phosphotyrosine protein) phosphatases II"/>
    <property type="match status" value="2"/>
</dbReference>
<proteinExistence type="inferred from homology"/>
<evidence type="ECO:0000256" key="10">
    <source>
        <dbReference type="ARBA" id="ARBA00022674"/>
    </source>
</evidence>
<dbReference type="GO" id="GO:0030672">
    <property type="term" value="C:synaptic vesicle membrane"/>
    <property type="evidence" value="ECO:0007669"/>
    <property type="project" value="UniProtKB-SubCell"/>
</dbReference>
<sequence>KPRPVTKSKAKVRQSPPKFLRTPNDQTGVQGGVASFICQATGDPQPKIVWNKKGKRVSNQRFEVIEFDDGSGSVLRIQPLRTPRDEAIYECVASNSVGETSATTRLTVLREDQLPPGFPTIDMGPQLKVVERTRTATMLCAASGNPDPDISWFKDFLPVNTSNNNGRIKQLRSGNFPPSPLPLDHALQIEQSEESDQGKYECVATNNDGTRYSAPANLYVRGRNNSRRVPPRFSIPPTDNEIMPGGSVNITCVAVGSPMPYVKWMLGSEDLTPEDDMPIGRNVLELTDVRQSANYTCVAMSTLGVIEAVAQITVKALPKPPGVLQVTERTATSITLTWDSGNPEPVSYYIIQHKPKNSEDSFKEIDGVATTRYSVGGLSPYSDYQFRVVAVNNIGRGPPSEAIESKTAEQAPSTAPRQVRGRMLSATTAIIHWDEPEEANGQITGYRVYYTTDPSQHVNQWEKQIVRTSNFLTIPGLTPNKTYYIKVLAFTSVGDGPLSSDLQIIAKTGVPSQPTDFKGEAKSETSILLSWNPPTQTGQDNQIIGYELLYKKGDDKEEKRVSFEPTTTYLLKDLKPFTTYTFQLAARSKHGIGAYTNEISAETPQTPPPQEVKCTSPSSTSILVSWKPPPVELQNGIMTRYTIQYAATEGDDTSLHQVSDIPPEKYHYLLENLEKWTEYRVTVSAHTEAGEGPESLPQLIRTEEDVPSGPPRKVEVEAVNSTSVKVLWRSPVPSRQHGQIRGYQVHYVRMVNGEPGGHPVIKDILIDDAQWEYDDSAEHELVLTDLHAETMYSVTVAAYTTKGDGARSKPKLVTTTGAGRFPRLMVSPTNMGTALLQWHPPTNTYGLLQGYRLRFGRKDVEPLTVIEFSERENHYTTKEIHKGASYTFRLSARNRVGFGEETVKEITSPEDTPAGYPQGIVAQSSTTTTIQVSWQPVALAERNGAVIKYALQYKDINSPRSPSELFITAPESTVTLDGLKADTTYDIKMCAFTSKGPGPYSPMFAKNFHVRAAMKTSVLLTWEIPENYNPAQPFTILYDNGQSVEVDGKLTQKLITNLQPETQYSFLLTNRGNSAGGLQHRVSTMTAPDILRTKPYLIGKTSSDGMVTVELPAVQTAEKVKGYYIVVVPLKKQRPGKFIKPWDSPDEMNLEELLREINQTSRAIRFRRQMEPKPYIAAYFHELPNEFTLGDAKMYGDFENKQLLNGQEYVFFVLAVLEISDNMLYAASPYSDPVMFADIDPQPIIDEEEGLIWVVGPVLASEARKGSLPSGKEMPSHHATDPVELRRLNFQTPALTPGLFVCLLSAGMASHPPIPVMELADHIERLKANDNLKFSQEYESVDPGQQFTWEHSNLEVNKPKNRYANVIAYDHSRVLLSAIDGIPGSDYINANYIDGYRKQNAYIATQGALPETFGDFWRMIWEQRSSNIVMMTKLEERSRVKCDQYWPNRATETYGLIQVTLLDTVELATYCVRTFALYKNGSSEKREVRQFQFTAWPDHGVPEHPTPFLAFLRRVKSCNPPDAGPMVVHCSAGVGRTGCFIVIDAMLERIKQRSLLGRRDSVGPVVSPAGTQRPLCPVYDFCFLQRLANTKAHTSRFISANLPCNKFKNRLVNIMPYESTRVCLQPIRGVEGSDYINASFIDGYRQQKAYIATQGPLAETTEDFWRMLEMGREKCHQYWPAERSARYQYFVVDPMAEYNMPQYILREFKVTDARDGQSRTVRQFQFTDWPEQGVPKSGEGFIDFIGQVHKTKEQFGQDGPISVHCSAGVGRTGIFITLSIVLERMRYEGVVDIFQTVKMLRTQRPAMVQTEDQYQFCYRAGLEYLGSFDHYAT</sequence>
<dbReference type="Gene3D" id="3.90.190.10">
    <property type="entry name" value="Protein tyrosine phosphatase superfamily"/>
    <property type="match status" value="2"/>
</dbReference>
<dbReference type="PANTHER" id="PTHR46957:SF11">
    <property type="entry name" value="PROTEIN-TYROSINE-PHOSPHATASE"/>
    <property type="match status" value="1"/>
</dbReference>
<feature type="domain" description="Fibronectin type-III" evidence="34">
    <location>
        <begin position="320"/>
        <end position="410"/>
    </location>
</feature>
<dbReference type="InterPro" id="IPR003599">
    <property type="entry name" value="Ig_sub"/>
</dbReference>
<dbReference type="SUPFAM" id="SSF48726">
    <property type="entry name" value="Immunoglobulin"/>
    <property type="match status" value="3"/>
</dbReference>
<dbReference type="FunFam" id="2.60.40.10:FF:000144">
    <property type="entry name" value="receptor-type tyrosine-protein phosphatase delta isoform X1"/>
    <property type="match status" value="1"/>
</dbReference>
<dbReference type="GO" id="GO:0004725">
    <property type="term" value="F:protein tyrosine phosphatase activity"/>
    <property type="evidence" value="ECO:0007669"/>
    <property type="project" value="UniProtKB-EC"/>
</dbReference>
<dbReference type="Ensembl" id="ENSSANT00000052444.1">
    <property type="protein sequence ID" value="ENSSANP00000049327.1"/>
    <property type="gene ID" value="ENSSANG00000017100.1"/>
</dbReference>
<evidence type="ECO:0000259" key="32">
    <source>
        <dbReference type="PROSITE" id="PS50056"/>
    </source>
</evidence>
<dbReference type="InterPro" id="IPR003961">
    <property type="entry name" value="FN3_dom"/>
</dbReference>
<dbReference type="SMART" id="SM00408">
    <property type="entry name" value="IGc2"/>
    <property type="match status" value="3"/>
</dbReference>
<dbReference type="PROSITE" id="PS00383">
    <property type="entry name" value="TYR_PHOSPHATASE_1"/>
    <property type="match status" value="2"/>
</dbReference>
<evidence type="ECO:0000256" key="26">
    <source>
        <dbReference type="ARBA" id="ARBA00034102"/>
    </source>
</evidence>
<dbReference type="FunFam" id="3.90.190.10:FF:000002">
    <property type="entry name" value="receptor-type tyrosine-protein phosphatase delta isoform X2"/>
    <property type="match status" value="1"/>
</dbReference>
<dbReference type="PANTHER" id="PTHR46957">
    <property type="entry name" value="CYTOKINE RECEPTOR"/>
    <property type="match status" value="1"/>
</dbReference>
<feature type="domain" description="Fibronectin type-III" evidence="34">
    <location>
        <begin position="608"/>
        <end position="705"/>
    </location>
</feature>
<evidence type="ECO:0000256" key="25">
    <source>
        <dbReference type="ARBA" id="ARBA00023329"/>
    </source>
</evidence>
<keyword evidence="12" id="KW-0732">Signal</keyword>
<keyword evidence="36" id="KW-1185">Reference proteome</keyword>
<keyword evidence="10" id="KW-0358">Heparin-binding</keyword>
<dbReference type="InterPro" id="IPR000242">
    <property type="entry name" value="PTP_cat"/>
</dbReference>
<dbReference type="EC" id="3.1.3.48" evidence="7"/>
<dbReference type="SMART" id="SM00194">
    <property type="entry name" value="PTPc"/>
    <property type="match status" value="2"/>
</dbReference>
<evidence type="ECO:0000256" key="13">
    <source>
        <dbReference type="ARBA" id="ARBA00022737"/>
    </source>
</evidence>
<comment type="subcellular location">
    <subcellularLocation>
        <location evidence="1">Cell membrane</location>
        <topology evidence="1">Single-pass type I membrane protein</topology>
    </subcellularLocation>
    <subcellularLocation>
        <location evidence="4">Cell projection</location>
        <location evidence="4">Axon</location>
    </subcellularLocation>
    <subcellularLocation>
        <location evidence="5">Cell projection</location>
        <location evidence="5">Growth cone</location>
    </subcellularLocation>
    <subcellularLocation>
        <location evidence="2">Cytoplasmic vesicle</location>
        <location evidence="2">Secretory vesicle</location>
        <location evidence="2">Synaptic vesicle membrane</location>
    </subcellularLocation>
    <subcellularLocation>
        <location evidence="3">Perikaryon</location>
    </subcellularLocation>
    <subcellularLocation>
        <location evidence="27">Postsynaptic density</location>
    </subcellularLocation>
    <subcellularLocation>
        <location evidence="26">Synapse</location>
        <location evidence="26">Synaptosome</location>
    </subcellularLocation>
</comment>
<dbReference type="GO" id="GO:0014069">
    <property type="term" value="C:postsynaptic density"/>
    <property type="evidence" value="ECO:0007669"/>
    <property type="project" value="UniProtKB-SubCell"/>
</dbReference>
<keyword evidence="8" id="KW-1003">Cell membrane</keyword>
<gene>
    <name evidence="35" type="primary">LOC107668998</name>
</gene>
<evidence type="ECO:0000256" key="29">
    <source>
        <dbReference type="ARBA" id="ARBA00073611"/>
    </source>
</evidence>
<evidence type="ECO:0000256" key="1">
    <source>
        <dbReference type="ARBA" id="ARBA00004251"/>
    </source>
</evidence>
<dbReference type="GO" id="GO:0050808">
    <property type="term" value="P:synapse organization"/>
    <property type="evidence" value="ECO:0007669"/>
    <property type="project" value="UniProtKB-ARBA"/>
</dbReference>
<keyword evidence="15" id="KW-0130">Cell adhesion</keyword>
<feature type="domain" description="Ig-like" evidence="33">
    <location>
        <begin position="17"/>
        <end position="107"/>
    </location>
</feature>
<comment type="catalytic activity">
    <reaction evidence="28">
        <text>O-phospho-L-tyrosyl-[protein] + H2O = L-tyrosyl-[protein] + phosphate</text>
        <dbReference type="Rhea" id="RHEA:10684"/>
        <dbReference type="Rhea" id="RHEA-COMP:10136"/>
        <dbReference type="Rhea" id="RHEA-COMP:20101"/>
        <dbReference type="ChEBI" id="CHEBI:15377"/>
        <dbReference type="ChEBI" id="CHEBI:43474"/>
        <dbReference type="ChEBI" id="CHEBI:46858"/>
        <dbReference type="ChEBI" id="CHEBI:61978"/>
        <dbReference type="EC" id="3.1.3.48"/>
    </reaction>
</comment>
<keyword evidence="20" id="KW-1015">Disulfide bond</keyword>
<keyword evidence="23" id="KW-0966">Cell projection</keyword>
<feature type="domain" description="Tyrosine-protein phosphatase" evidence="31">
    <location>
        <begin position="1577"/>
        <end position="1824"/>
    </location>
</feature>
<dbReference type="GO" id="GO:0043204">
    <property type="term" value="C:perikaryon"/>
    <property type="evidence" value="ECO:0007669"/>
    <property type="project" value="UniProtKB-SubCell"/>
</dbReference>
<dbReference type="InterPro" id="IPR036179">
    <property type="entry name" value="Ig-like_dom_sf"/>
</dbReference>
<dbReference type="PROSITE" id="PS50835">
    <property type="entry name" value="IG_LIKE"/>
    <property type="match status" value="3"/>
</dbReference>
<evidence type="ECO:0000259" key="34">
    <source>
        <dbReference type="PROSITE" id="PS50853"/>
    </source>
</evidence>
<keyword evidence="21" id="KW-0675">Receptor</keyword>
<dbReference type="FunFam" id="2.60.40.10:FF:000023">
    <property type="entry name" value="receptor-type tyrosine-protein phosphatase delta isoform X2"/>
    <property type="match status" value="1"/>
</dbReference>
<keyword evidence="11" id="KW-0812">Transmembrane</keyword>
<evidence type="ECO:0000313" key="36">
    <source>
        <dbReference type="Proteomes" id="UP000472260"/>
    </source>
</evidence>
<dbReference type="FunFam" id="2.60.40.10:FF:000010">
    <property type="entry name" value="receptor-type tyrosine-protein phosphatase delta isoform X1"/>
    <property type="match status" value="1"/>
</dbReference>
<feature type="domain" description="Fibronectin type-III" evidence="34">
    <location>
        <begin position="513"/>
        <end position="606"/>
    </location>
</feature>
<dbReference type="FunFam" id="2.60.40.10:FF:000082">
    <property type="entry name" value="receptor-type tyrosine-protein phosphatase delta isoform X2"/>
    <property type="match status" value="1"/>
</dbReference>
<dbReference type="InterPro" id="IPR013098">
    <property type="entry name" value="Ig_I-set"/>
</dbReference>
<evidence type="ECO:0000256" key="11">
    <source>
        <dbReference type="ARBA" id="ARBA00022692"/>
    </source>
</evidence>
<feature type="domain" description="Ig-like" evidence="33">
    <location>
        <begin position="119"/>
        <end position="219"/>
    </location>
</feature>
<evidence type="ECO:0000256" key="5">
    <source>
        <dbReference type="ARBA" id="ARBA00004624"/>
    </source>
</evidence>
<feature type="region of interest" description="Disordered" evidence="30">
    <location>
        <begin position="1"/>
        <end position="26"/>
    </location>
</feature>
<dbReference type="InterPro" id="IPR007110">
    <property type="entry name" value="Ig-like_dom"/>
</dbReference>
<keyword evidence="13" id="KW-0677">Repeat</keyword>
<evidence type="ECO:0000256" key="24">
    <source>
        <dbReference type="ARBA" id="ARBA00023319"/>
    </source>
</evidence>
<dbReference type="CDD" id="cd05738">
    <property type="entry name" value="IgI_2_RPTP_IIa_LAR_like"/>
    <property type="match status" value="1"/>
</dbReference>
<dbReference type="Pfam" id="PF07679">
    <property type="entry name" value="I-set"/>
    <property type="match status" value="2"/>
</dbReference>
<dbReference type="Pfam" id="PF13927">
    <property type="entry name" value="Ig_3"/>
    <property type="match status" value="1"/>
</dbReference>
<dbReference type="GO" id="GO:0030426">
    <property type="term" value="C:growth cone"/>
    <property type="evidence" value="ECO:0007669"/>
    <property type="project" value="UniProtKB-SubCell"/>
</dbReference>
<evidence type="ECO:0000256" key="8">
    <source>
        <dbReference type="ARBA" id="ARBA00022475"/>
    </source>
</evidence>
<feature type="domain" description="Ig-like" evidence="33">
    <location>
        <begin position="231"/>
        <end position="313"/>
    </location>
</feature>
<name>A0A671NTE3_9TELE</name>
<evidence type="ECO:0000256" key="2">
    <source>
        <dbReference type="ARBA" id="ARBA00004432"/>
    </source>
</evidence>
<dbReference type="Proteomes" id="UP000472260">
    <property type="component" value="Unassembled WGS sequence"/>
</dbReference>
<dbReference type="CDD" id="cd05739">
    <property type="entry name" value="IgI_3_RPTP_IIa_LAR_like"/>
    <property type="match status" value="1"/>
</dbReference>
<evidence type="ECO:0000256" key="30">
    <source>
        <dbReference type="SAM" id="MobiDB-lite"/>
    </source>
</evidence>
<evidence type="ECO:0000256" key="22">
    <source>
        <dbReference type="ARBA" id="ARBA00023180"/>
    </source>
</evidence>
<dbReference type="PROSITE" id="PS50056">
    <property type="entry name" value="TYR_PHOSPHATASE_2"/>
    <property type="match status" value="2"/>
</dbReference>
<evidence type="ECO:0000256" key="23">
    <source>
        <dbReference type="ARBA" id="ARBA00023273"/>
    </source>
</evidence>
<keyword evidence="9" id="KW-0771">Synaptosome</keyword>
<accession>A0A671NTE3</accession>
<evidence type="ECO:0000256" key="21">
    <source>
        <dbReference type="ARBA" id="ARBA00023170"/>
    </source>
</evidence>
<organism evidence="35 36">
    <name type="scientific">Sinocyclocheilus anshuiensis</name>
    <dbReference type="NCBI Taxonomy" id="1608454"/>
    <lineage>
        <taxon>Eukaryota</taxon>
        <taxon>Metazoa</taxon>
        <taxon>Chordata</taxon>
        <taxon>Craniata</taxon>
        <taxon>Vertebrata</taxon>
        <taxon>Euteleostomi</taxon>
        <taxon>Actinopterygii</taxon>
        <taxon>Neopterygii</taxon>
        <taxon>Teleostei</taxon>
        <taxon>Ostariophysi</taxon>
        <taxon>Cypriniformes</taxon>
        <taxon>Cyprinidae</taxon>
        <taxon>Cyprininae</taxon>
        <taxon>Sinocyclocheilus</taxon>
    </lineage>
</organism>
<keyword evidence="22" id="KW-0325">Glycoprotein</keyword>